<evidence type="ECO:0000313" key="3">
    <source>
        <dbReference type="Proteomes" id="UP001176961"/>
    </source>
</evidence>
<dbReference type="Proteomes" id="UP001176961">
    <property type="component" value="Unassembled WGS sequence"/>
</dbReference>
<feature type="transmembrane region" description="Helical" evidence="1">
    <location>
        <begin position="12"/>
        <end position="30"/>
    </location>
</feature>
<dbReference type="AlphaFoldDB" id="A0AA36H3L9"/>
<reference evidence="2" key="1">
    <citation type="submission" date="2023-07" db="EMBL/GenBank/DDBJ databases">
        <authorList>
            <consortium name="CYATHOMIX"/>
        </authorList>
    </citation>
    <scope>NUCLEOTIDE SEQUENCE</scope>
    <source>
        <strain evidence="2">N/A</strain>
    </source>
</reference>
<name>A0AA36H3L9_CYLNA</name>
<keyword evidence="3" id="KW-1185">Reference proteome</keyword>
<organism evidence="2 3">
    <name type="scientific">Cylicocyclus nassatus</name>
    <name type="common">Nematode worm</name>
    <dbReference type="NCBI Taxonomy" id="53992"/>
    <lineage>
        <taxon>Eukaryota</taxon>
        <taxon>Metazoa</taxon>
        <taxon>Ecdysozoa</taxon>
        <taxon>Nematoda</taxon>
        <taxon>Chromadorea</taxon>
        <taxon>Rhabditida</taxon>
        <taxon>Rhabditina</taxon>
        <taxon>Rhabditomorpha</taxon>
        <taxon>Strongyloidea</taxon>
        <taxon>Strongylidae</taxon>
        <taxon>Cylicocyclus</taxon>
    </lineage>
</organism>
<keyword evidence="1" id="KW-1133">Transmembrane helix</keyword>
<keyword evidence="1" id="KW-0812">Transmembrane</keyword>
<proteinExistence type="predicted"/>
<evidence type="ECO:0000256" key="1">
    <source>
        <dbReference type="SAM" id="Phobius"/>
    </source>
</evidence>
<evidence type="ECO:0000313" key="2">
    <source>
        <dbReference type="EMBL" id="CAJ0603117.1"/>
    </source>
</evidence>
<dbReference type="EMBL" id="CATQJL010000305">
    <property type="protein sequence ID" value="CAJ0603117.1"/>
    <property type="molecule type" value="Genomic_DNA"/>
</dbReference>
<keyword evidence="1" id="KW-0472">Membrane</keyword>
<comment type="caution">
    <text evidence="2">The sequence shown here is derived from an EMBL/GenBank/DDBJ whole genome shotgun (WGS) entry which is preliminary data.</text>
</comment>
<protein>
    <submittedName>
        <fullName evidence="2">Uncharacterized protein</fullName>
    </submittedName>
</protein>
<accession>A0AA36H3L9</accession>
<feature type="non-terminal residue" evidence="2">
    <location>
        <position position="61"/>
    </location>
</feature>
<sequence>MYNQTFAGKKLIYFIGGFCILSFIHALVFSTHDCSQWFDTTTFSFTIRATTCGYIGTYYTI</sequence>
<gene>
    <name evidence="2" type="ORF">CYNAS_LOCUS15100</name>
</gene>